<dbReference type="Proteomes" id="UP000315496">
    <property type="component" value="Chromosome 4"/>
</dbReference>
<evidence type="ECO:0000256" key="1">
    <source>
        <dbReference type="SAM" id="Coils"/>
    </source>
</evidence>
<evidence type="ECO:0000313" key="4">
    <source>
        <dbReference type="Proteomes" id="UP000315496"/>
    </source>
</evidence>
<feature type="compositionally biased region" description="Basic residues" evidence="2">
    <location>
        <begin position="240"/>
        <end position="254"/>
    </location>
</feature>
<keyword evidence="1" id="KW-0175">Coiled coil</keyword>
<keyword evidence="4" id="KW-1185">Reference proteome</keyword>
<sequence length="1261" mass="144981">MGSKRVFISHLDTAPARACAHVFRCFGWDIYGTVLDTDQSLPTPNFATEVFPTQSKDSEAFARGILSCTAVVFDLINPDETLAALELVATSPNRRKFITISTFLAWARTELPPREEEEQEPSVVEDDLPDEKEMELDEVVALYRAAHRKAPQWVQQKLKKRAEEERLAAEAEAAEEAAAAAAEEAEEAEDEFTYEEVEEEIEEEEEEEGREQQEEEGDEEGEDDGEGNGEDAEEPVEKPTKRRFRTIRRRVPKKKVIEEVEVDEPQGPAEELQEPDEQEPSESYEYEEEWSESEKEPSENSEEREERLLQLREYGIQEADAERRRPHPQYRRLLTAEKDIARRLASRENVEGAIVVPGLIYGFGETALVPLYRSIYEGLVDKIPLYYGGHNRAIPTVYALDLALLIHSLVIDACPDKEQPYVFAVERQVCTALEIAKAMGRKLLLPDPLHDKLRAERDEQLRTTKPKPLTKQTFREFCKIRDAPRPLPAYIREVDKEETMLGNIVPELAADSPLILGFASNDILSGKFPLFARSGFLDNIELSYSEFIAAWALKPVRIFIQKDPETSMDLADKVAMVLASYLSLDLRDEKRTSAAHMKDLADRIATERLTKDDVMRTTRIKIIDGTGYTLSTLQQLFRELAMDLRVRSHGWILIGLPAGMQPSDVFGRSAIVDKAKEYADVGWTDPAPKKKEDGEESQEEDAGDDEEDGEEQVEEEVEVDEADRIEKIRERILLPYTAPFHPFTRGRFGRKCLNEPPEDRTKYYDYNVSIEHPEGLRIPWPEYVVDLPCLLRYKASQDENEARAYIETFCPYCVEVNGEGARPRRLDPQERDEKDGDEKEDDEEVGDDGKKKRKRKLKPQPPTEHFHTLELSRLAAEEQAWHAAEQEAARLYRLREHARLKLIRYNWVKTVKRQCIKKINALAEKGEPGIVPYDKEYTWINDFNLVGLDPRLDLDLINIPKKQVAEQEEEPQEEGGNGEENRGEDEDEETLEKEKDLIPEIDPDAYDLGIEDEDKYRQMREAKAESKRIREEKKREKAARAEAGEEVSELEPSEEEPEFDETGRRIRTTPKPKPFKDAPPVPIRPEDIPLPEVHNRGFAWLIEMLTTDLPIPYGCTNIFSPSTSGTTYSSFETLCRAILCFVGPSRGFGLTRTERLQAEELKKREAMIRRQLLEEELLRKAEQHRIEEEQRVQALYDLREKLIQNEERRIHDLSIPIRKYLTQTVMGDLLDGLIEVGRLRPANPLQYLGRFLLDRSVPEIK</sequence>
<feature type="region of interest" description="Disordered" evidence="2">
    <location>
        <begin position="682"/>
        <end position="720"/>
    </location>
</feature>
<gene>
    <name evidence="3" type="ORF">GMRT_12344</name>
</gene>
<evidence type="ECO:0000313" key="3">
    <source>
        <dbReference type="EMBL" id="TNJ27300.1"/>
    </source>
</evidence>
<feature type="region of interest" description="Disordered" evidence="2">
    <location>
        <begin position="822"/>
        <end position="864"/>
    </location>
</feature>
<protein>
    <submittedName>
        <fullName evidence="3">Dpy-30 motif-containing protein</fullName>
    </submittedName>
</protein>
<dbReference type="EMBL" id="VDLU01000004">
    <property type="protein sequence ID" value="TNJ27300.1"/>
    <property type="molecule type" value="Genomic_DNA"/>
</dbReference>
<feature type="compositionally biased region" description="Basic and acidic residues" evidence="2">
    <location>
        <begin position="1014"/>
        <end position="1043"/>
    </location>
</feature>
<feature type="compositionally biased region" description="Acidic residues" evidence="2">
    <location>
        <begin position="694"/>
        <end position="720"/>
    </location>
</feature>
<feature type="compositionally biased region" description="Acidic residues" evidence="2">
    <location>
        <begin position="271"/>
        <end position="291"/>
    </location>
</feature>
<dbReference type="InterPro" id="IPR007858">
    <property type="entry name" value="Dpy-30_motif"/>
</dbReference>
<dbReference type="Pfam" id="PF05186">
    <property type="entry name" value="Dpy-30"/>
    <property type="match status" value="1"/>
</dbReference>
<feature type="compositionally biased region" description="Acidic residues" evidence="2">
    <location>
        <begin position="999"/>
        <end position="1013"/>
    </location>
</feature>
<feature type="compositionally biased region" description="Basic and acidic residues" evidence="2">
    <location>
        <begin position="822"/>
        <end position="837"/>
    </location>
</feature>
<evidence type="ECO:0000256" key="2">
    <source>
        <dbReference type="SAM" id="MobiDB-lite"/>
    </source>
</evidence>
<dbReference type="OrthoDB" id="10262413at2759"/>
<feature type="region of interest" description="Disordered" evidence="2">
    <location>
        <begin position="111"/>
        <end position="131"/>
    </location>
</feature>
<dbReference type="Gene3D" id="1.20.890.10">
    <property type="entry name" value="cAMP-dependent protein kinase regulatory subunit, dimerization-anchoring domain"/>
    <property type="match status" value="1"/>
</dbReference>
<feature type="compositionally biased region" description="Acidic residues" evidence="2">
    <location>
        <begin position="1044"/>
        <end position="1060"/>
    </location>
</feature>
<feature type="region of interest" description="Disordered" evidence="2">
    <location>
        <begin position="166"/>
        <end position="306"/>
    </location>
</feature>
<accession>A0A4Z1SNS0</accession>
<feature type="region of interest" description="Disordered" evidence="2">
    <location>
        <begin position="962"/>
        <end position="1088"/>
    </location>
</feature>
<feature type="coiled-coil region" evidence="1">
    <location>
        <begin position="1156"/>
        <end position="1190"/>
    </location>
</feature>
<organism evidence="3 4">
    <name type="scientific">Giardia muris</name>
    <dbReference type="NCBI Taxonomy" id="5742"/>
    <lineage>
        <taxon>Eukaryota</taxon>
        <taxon>Metamonada</taxon>
        <taxon>Diplomonadida</taxon>
        <taxon>Hexamitidae</taxon>
        <taxon>Giardiinae</taxon>
        <taxon>Giardia</taxon>
    </lineage>
</organism>
<comment type="caution">
    <text evidence="3">The sequence shown here is derived from an EMBL/GenBank/DDBJ whole genome shotgun (WGS) entry which is preliminary data.</text>
</comment>
<name>A0A4Z1SNS0_GIAMU</name>
<dbReference type="VEuPathDB" id="GiardiaDB:GMRT_12344"/>
<reference evidence="3 4" key="1">
    <citation type="submission" date="2019-05" db="EMBL/GenBank/DDBJ databases">
        <title>The compact genome of Giardia muris reveals important steps in the evolution of intestinal protozoan parasites.</title>
        <authorList>
            <person name="Xu F."/>
            <person name="Jimenez-Gonzalez A."/>
            <person name="Einarsson E."/>
            <person name="Astvaldsson A."/>
            <person name="Peirasmaki D."/>
            <person name="Eckmann L."/>
            <person name="Andersson J.O."/>
            <person name="Svard S.G."/>
            <person name="Jerlstrom-Hultqvist J."/>
        </authorList>
    </citation>
    <scope>NUCLEOTIDE SEQUENCE [LARGE SCALE GENOMIC DNA]</scope>
    <source>
        <strain evidence="3 4">Roberts-Thomson</strain>
    </source>
</reference>
<feature type="compositionally biased region" description="Acidic residues" evidence="2">
    <location>
        <begin position="115"/>
        <end position="131"/>
    </location>
</feature>
<feature type="compositionally biased region" description="Acidic residues" evidence="2">
    <location>
        <begin position="183"/>
        <end position="234"/>
    </location>
</feature>
<feature type="compositionally biased region" description="Acidic residues" evidence="2">
    <location>
        <begin position="966"/>
        <end position="991"/>
    </location>
</feature>
<dbReference type="AlphaFoldDB" id="A0A4Z1SNS0"/>
<proteinExistence type="predicted"/>